<dbReference type="PRINTS" id="PR00081">
    <property type="entry name" value="GDHRDH"/>
</dbReference>
<comment type="similarity">
    <text evidence="1">Belongs to the short-chain dehydrogenases/reductases (SDR) family.</text>
</comment>
<dbReference type="Gene3D" id="3.40.50.720">
    <property type="entry name" value="NAD(P)-binding Rossmann-like Domain"/>
    <property type="match status" value="1"/>
</dbReference>
<dbReference type="SUPFAM" id="SSF51735">
    <property type="entry name" value="NAD(P)-binding Rossmann-fold domains"/>
    <property type="match status" value="1"/>
</dbReference>
<dbReference type="EMBL" id="QWZQ01000006">
    <property type="protein sequence ID" value="RRK11355.1"/>
    <property type="molecule type" value="Genomic_DNA"/>
</dbReference>
<evidence type="ECO:0000313" key="3">
    <source>
        <dbReference type="EMBL" id="RRK11355.1"/>
    </source>
</evidence>
<reference evidence="3 4" key="1">
    <citation type="submission" date="2018-08" db="EMBL/GenBank/DDBJ databases">
        <title>Genome Lactobacillus garii FI11369.</title>
        <authorList>
            <person name="Diaz M."/>
            <person name="Narbad A."/>
        </authorList>
    </citation>
    <scope>NUCLEOTIDE SEQUENCE [LARGE SCALE GENOMIC DNA]</scope>
    <source>
        <strain evidence="3 4">FI11369</strain>
    </source>
</reference>
<dbReference type="PANTHER" id="PTHR43639:SF1">
    <property type="entry name" value="SHORT-CHAIN DEHYDROGENASE_REDUCTASE FAMILY PROTEIN"/>
    <property type="match status" value="1"/>
</dbReference>
<keyword evidence="2" id="KW-0560">Oxidoreductase</keyword>
<dbReference type="OrthoDB" id="9805904at2"/>
<protein>
    <submittedName>
        <fullName evidence="3">SDR family oxidoreductase</fullName>
    </submittedName>
</protein>
<dbReference type="Pfam" id="PF13561">
    <property type="entry name" value="adh_short_C2"/>
    <property type="match status" value="1"/>
</dbReference>
<name>A0A426D9W3_9LACO</name>
<dbReference type="FunFam" id="3.40.50.720:FF:000084">
    <property type="entry name" value="Short-chain dehydrogenase reductase"/>
    <property type="match status" value="1"/>
</dbReference>
<evidence type="ECO:0000313" key="4">
    <source>
        <dbReference type="Proteomes" id="UP000283633"/>
    </source>
</evidence>
<accession>A0A426D9W3</accession>
<dbReference type="PANTHER" id="PTHR43639">
    <property type="entry name" value="OXIDOREDUCTASE, SHORT-CHAIN DEHYDROGENASE/REDUCTASE FAMILY (AFU_ORTHOLOGUE AFUA_5G02870)"/>
    <property type="match status" value="1"/>
</dbReference>
<dbReference type="RefSeq" id="WP_125071437.1">
    <property type="nucleotide sequence ID" value="NZ_QWZQ01000006.1"/>
</dbReference>
<keyword evidence="4" id="KW-1185">Reference proteome</keyword>
<dbReference type="InterPro" id="IPR002347">
    <property type="entry name" value="SDR_fam"/>
</dbReference>
<dbReference type="InterPro" id="IPR036291">
    <property type="entry name" value="NAD(P)-bd_dom_sf"/>
</dbReference>
<dbReference type="Proteomes" id="UP000283633">
    <property type="component" value="Unassembled WGS sequence"/>
</dbReference>
<comment type="caution">
    <text evidence="3">The sequence shown here is derived from an EMBL/GenBank/DDBJ whole genome shotgun (WGS) entry which is preliminary data.</text>
</comment>
<evidence type="ECO:0000256" key="1">
    <source>
        <dbReference type="ARBA" id="ARBA00006484"/>
    </source>
</evidence>
<sequence length="261" mass="27834">MYQDLKGKTAVVTGSSKGIGYAIAVRFGQEKMNVVINYHSDPEGATQAAADVIKAGGQAVAVHADISTETGNQALLQSALDHFGDLDVWVNNAGMETKKPTHEMSLAEWNRVVSIDETGVFLGTRTALAYFKQRGKAGNIINMSSVHERIPWPTFASYAAAKGGVKLFTETVAMEYAPDNIRVNAIGPGAINTPINAKKFADPQQYDATVKMIPMARIGKPEEVAAAAAWLASTESSYVSGITLFVDGGMTLYPAFKDGRG</sequence>
<gene>
    <name evidence="3" type="ORF">D1831_02965</name>
</gene>
<dbReference type="InterPro" id="IPR020904">
    <property type="entry name" value="Sc_DH/Rdtase_CS"/>
</dbReference>
<dbReference type="PROSITE" id="PS00061">
    <property type="entry name" value="ADH_SHORT"/>
    <property type="match status" value="1"/>
</dbReference>
<dbReference type="PRINTS" id="PR00080">
    <property type="entry name" value="SDRFAMILY"/>
</dbReference>
<dbReference type="AlphaFoldDB" id="A0A426D9W3"/>
<proteinExistence type="inferred from homology"/>
<dbReference type="GO" id="GO:0008206">
    <property type="term" value="P:bile acid metabolic process"/>
    <property type="evidence" value="ECO:0007669"/>
    <property type="project" value="UniProtKB-ARBA"/>
</dbReference>
<dbReference type="GO" id="GO:0016491">
    <property type="term" value="F:oxidoreductase activity"/>
    <property type="evidence" value="ECO:0007669"/>
    <property type="project" value="UniProtKB-KW"/>
</dbReference>
<dbReference type="NCBIfam" id="NF006493">
    <property type="entry name" value="PRK08936.1"/>
    <property type="match status" value="1"/>
</dbReference>
<dbReference type="NCBIfam" id="NF005559">
    <property type="entry name" value="PRK07231.1"/>
    <property type="match status" value="1"/>
</dbReference>
<organism evidence="3 4">
    <name type="scientific">Lactiplantibacillus garii</name>
    <dbReference type="NCBI Taxonomy" id="2306423"/>
    <lineage>
        <taxon>Bacteria</taxon>
        <taxon>Bacillati</taxon>
        <taxon>Bacillota</taxon>
        <taxon>Bacilli</taxon>
        <taxon>Lactobacillales</taxon>
        <taxon>Lactobacillaceae</taxon>
        <taxon>Lactiplantibacillus</taxon>
    </lineage>
</organism>
<evidence type="ECO:0000256" key="2">
    <source>
        <dbReference type="ARBA" id="ARBA00023002"/>
    </source>
</evidence>